<name>A0A437P5X1_9ACTN</name>
<feature type="non-terminal residue" evidence="1">
    <location>
        <position position="88"/>
    </location>
</feature>
<comment type="caution">
    <text evidence="1">The sequence shown here is derived from an EMBL/GenBank/DDBJ whole genome shotgun (WGS) entry which is preliminary data.</text>
</comment>
<dbReference type="EMBL" id="RZYA01000023">
    <property type="protein sequence ID" value="RVU17681.1"/>
    <property type="molecule type" value="Genomic_DNA"/>
</dbReference>
<dbReference type="SUPFAM" id="SSF89372">
    <property type="entry name" value="Fucose-specific lectin"/>
    <property type="match status" value="1"/>
</dbReference>
<organism evidence="1 2">
    <name type="scientific">Streptomyces antnestii</name>
    <dbReference type="NCBI Taxonomy" id="2494256"/>
    <lineage>
        <taxon>Bacteria</taxon>
        <taxon>Bacillati</taxon>
        <taxon>Actinomycetota</taxon>
        <taxon>Actinomycetes</taxon>
        <taxon>Kitasatosporales</taxon>
        <taxon>Streptomycetaceae</taxon>
        <taxon>Streptomyces</taxon>
    </lineage>
</organism>
<accession>A0A437P5X1</accession>
<proteinExistence type="predicted"/>
<sequence>MHTNHSPAVTSRSGGNLDLFVVGDDGIVYTTWWYAGIDWAAVTGNWRPIGGFFPAGAPVTAIAKSPSSIDLFLTGNDGVVYTSWWYEG</sequence>
<evidence type="ECO:0000313" key="1">
    <source>
        <dbReference type="EMBL" id="RVU17681.1"/>
    </source>
</evidence>
<evidence type="ECO:0000313" key="2">
    <source>
        <dbReference type="Proteomes" id="UP000283128"/>
    </source>
</evidence>
<dbReference type="Gene3D" id="2.120.10.70">
    <property type="entry name" value="Fucose-specific lectin"/>
    <property type="match status" value="1"/>
</dbReference>
<reference evidence="1 2" key="1">
    <citation type="submission" date="2019-01" db="EMBL/GenBank/DDBJ databases">
        <title>Genome sequences of Streptomyces and Rhizobium isolates collected from root and soil.</title>
        <authorList>
            <person name="Chhettri S."/>
            <person name="Sevigny J.L."/>
            <person name="Sen A."/>
            <person name="Ennis N."/>
            <person name="Tisa L."/>
        </authorList>
    </citation>
    <scope>NUCLEOTIDE SEQUENCE [LARGE SCALE GENOMIC DNA]</scope>
    <source>
        <strain evidence="1 2">San01</strain>
    </source>
</reference>
<dbReference type="Proteomes" id="UP000283128">
    <property type="component" value="Unassembled WGS sequence"/>
</dbReference>
<gene>
    <name evidence="1" type="ORF">EOT10_34235</name>
</gene>
<keyword evidence="2" id="KW-1185">Reference proteome</keyword>
<protein>
    <submittedName>
        <fullName evidence="1">Uncharacterized protein</fullName>
    </submittedName>
</protein>
<dbReference type="AlphaFoldDB" id="A0A437P5X1"/>